<comment type="caution">
    <text evidence="1">The sequence shown here is derived from an EMBL/GenBank/DDBJ whole genome shotgun (WGS) entry which is preliminary data.</text>
</comment>
<evidence type="ECO:0000313" key="2">
    <source>
        <dbReference type="Proteomes" id="UP001054945"/>
    </source>
</evidence>
<organism evidence="1 2">
    <name type="scientific">Caerostris extrusa</name>
    <name type="common">Bark spider</name>
    <name type="synonym">Caerostris bankana</name>
    <dbReference type="NCBI Taxonomy" id="172846"/>
    <lineage>
        <taxon>Eukaryota</taxon>
        <taxon>Metazoa</taxon>
        <taxon>Ecdysozoa</taxon>
        <taxon>Arthropoda</taxon>
        <taxon>Chelicerata</taxon>
        <taxon>Arachnida</taxon>
        <taxon>Araneae</taxon>
        <taxon>Araneomorphae</taxon>
        <taxon>Entelegynae</taxon>
        <taxon>Araneoidea</taxon>
        <taxon>Araneidae</taxon>
        <taxon>Caerostris</taxon>
    </lineage>
</organism>
<protein>
    <submittedName>
        <fullName evidence="1">Uncharacterized protein</fullName>
    </submittedName>
</protein>
<dbReference type="AlphaFoldDB" id="A0AAV4UJY5"/>
<sequence>MTGIQRISVPNGVAFRSTHSMRVRVRRSPWVIDLPSVTCVRHGNHGFVQFVRGREVTGLLVNVKGQL</sequence>
<accession>A0AAV4UJY5</accession>
<dbReference type="Proteomes" id="UP001054945">
    <property type="component" value="Unassembled WGS sequence"/>
</dbReference>
<dbReference type="EMBL" id="BPLR01012989">
    <property type="protein sequence ID" value="GIY57904.1"/>
    <property type="molecule type" value="Genomic_DNA"/>
</dbReference>
<name>A0AAV4UJY5_CAEEX</name>
<gene>
    <name evidence="1" type="ORF">CEXT_563311</name>
</gene>
<keyword evidence="2" id="KW-1185">Reference proteome</keyword>
<reference evidence="1 2" key="1">
    <citation type="submission" date="2021-06" db="EMBL/GenBank/DDBJ databases">
        <title>Caerostris extrusa draft genome.</title>
        <authorList>
            <person name="Kono N."/>
            <person name="Arakawa K."/>
        </authorList>
    </citation>
    <scope>NUCLEOTIDE SEQUENCE [LARGE SCALE GENOMIC DNA]</scope>
</reference>
<proteinExistence type="predicted"/>
<evidence type="ECO:0000313" key="1">
    <source>
        <dbReference type="EMBL" id="GIY57904.1"/>
    </source>
</evidence>